<accession>A0A511N1D6</accession>
<dbReference type="EMBL" id="BJXB01000009">
    <property type="protein sequence ID" value="GEM46684.1"/>
    <property type="molecule type" value="Genomic_DNA"/>
</dbReference>
<proteinExistence type="predicted"/>
<comment type="caution">
    <text evidence="1">The sequence shown here is derived from an EMBL/GenBank/DDBJ whole genome shotgun (WGS) entry which is preliminary data.</text>
</comment>
<keyword evidence="2" id="KW-1185">Reference proteome</keyword>
<protein>
    <submittedName>
        <fullName evidence="1">Uncharacterized protein</fullName>
    </submittedName>
</protein>
<evidence type="ECO:0000313" key="1">
    <source>
        <dbReference type="EMBL" id="GEM46684.1"/>
    </source>
</evidence>
<organism evidence="1 2">
    <name type="scientific">Deinococcus cellulosilyticus (strain DSM 18568 / NBRC 106333 / KACC 11606 / 5516J-15)</name>
    <dbReference type="NCBI Taxonomy" id="1223518"/>
    <lineage>
        <taxon>Bacteria</taxon>
        <taxon>Thermotogati</taxon>
        <taxon>Deinococcota</taxon>
        <taxon>Deinococci</taxon>
        <taxon>Deinococcales</taxon>
        <taxon>Deinococcaceae</taxon>
        <taxon>Deinococcus</taxon>
    </lineage>
</organism>
<evidence type="ECO:0000313" key="2">
    <source>
        <dbReference type="Proteomes" id="UP000321306"/>
    </source>
</evidence>
<name>A0A511N1D6_DEIC1</name>
<gene>
    <name evidence="1" type="ORF">DC3_23190</name>
</gene>
<dbReference type="Proteomes" id="UP000321306">
    <property type="component" value="Unassembled WGS sequence"/>
</dbReference>
<reference evidence="1 2" key="1">
    <citation type="submission" date="2019-07" db="EMBL/GenBank/DDBJ databases">
        <title>Whole genome shotgun sequence of Deinococcus cellulosilyticus NBRC 106333.</title>
        <authorList>
            <person name="Hosoyama A."/>
            <person name="Uohara A."/>
            <person name="Ohji S."/>
            <person name="Ichikawa N."/>
        </authorList>
    </citation>
    <scope>NUCLEOTIDE SEQUENCE [LARGE SCALE GENOMIC DNA]</scope>
    <source>
        <strain evidence="1 2">NBRC 106333</strain>
    </source>
</reference>
<sequence length="85" mass="8529">MVGGVFAGAEEALLFEVLVEVLFGEGGGDVGDHAGAVEVHVLHPGDVFRLAFEVFEVGAAVAVFEFDFNGVGVVVGVAGHGSSVG</sequence>
<dbReference type="AlphaFoldDB" id="A0A511N1D6"/>